<dbReference type="EMBL" id="BGPR01108224">
    <property type="protein sequence ID" value="GBM82194.1"/>
    <property type="molecule type" value="Genomic_DNA"/>
</dbReference>
<gene>
    <name evidence="2" type="ORF">AVEN_272166_1</name>
    <name evidence="3" type="ORF">AVEN_85704_1</name>
</gene>
<evidence type="ECO:0000313" key="2">
    <source>
        <dbReference type="EMBL" id="GBM82172.1"/>
    </source>
</evidence>
<keyword evidence="1" id="KW-0812">Transmembrane</keyword>
<reference evidence="3 4" key="1">
    <citation type="journal article" date="2019" name="Sci. Rep.">
        <title>Orb-weaving spider Araneus ventricosus genome elucidates the spidroin gene catalogue.</title>
        <authorList>
            <person name="Kono N."/>
            <person name="Nakamura H."/>
            <person name="Ohtoshi R."/>
            <person name="Moran D.A.P."/>
            <person name="Shinohara A."/>
            <person name="Yoshida Y."/>
            <person name="Fujiwara M."/>
            <person name="Mori M."/>
            <person name="Tomita M."/>
            <person name="Arakawa K."/>
        </authorList>
    </citation>
    <scope>NUCLEOTIDE SEQUENCE [LARGE SCALE GENOMIC DNA]</scope>
</reference>
<evidence type="ECO:0000313" key="4">
    <source>
        <dbReference type="Proteomes" id="UP000499080"/>
    </source>
</evidence>
<evidence type="ECO:0000256" key="1">
    <source>
        <dbReference type="SAM" id="Phobius"/>
    </source>
</evidence>
<accession>A0A4Y2IX72</accession>
<dbReference type="EMBL" id="BGPR01108216">
    <property type="protein sequence ID" value="GBM82172.1"/>
    <property type="molecule type" value="Genomic_DNA"/>
</dbReference>
<organism evidence="3 4">
    <name type="scientific">Araneus ventricosus</name>
    <name type="common">Orbweaver spider</name>
    <name type="synonym">Epeira ventricosa</name>
    <dbReference type="NCBI Taxonomy" id="182803"/>
    <lineage>
        <taxon>Eukaryota</taxon>
        <taxon>Metazoa</taxon>
        <taxon>Ecdysozoa</taxon>
        <taxon>Arthropoda</taxon>
        <taxon>Chelicerata</taxon>
        <taxon>Arachnida</taxon>
        <taxon>Araneae</taxon>
        <taxon>Araneomorphae</taxon>
        <taxon>Entelegynae</taxon>
        <taxon>Araneoidea</taxon>
        <taxon>Araneidae</taxon>
        <taxon>Araneus</taxon>
    </lineage>
</organism>
<feature type="transmembrane region" description="Helical" evidence="1">
    <location>
        <begin position="6"/>
        <end position="25"/>
    </location>
</feature>
<name>A0A4Y2IX72_ARAVE</name>
<keyword evidence="1" id="KW-1133">Transmembrane helix</keyword>
<sequence>MTFGYLQHIYLCIYATVFGFAYVLGVRAKLKLDINDGSAPVHLESKAPHRSSFQLIHLGGLFMEADRSLQSPGVTMPTAPPAFKTKPLPHFVVFAFVREPRYPFPTVVFQFYGHRAEWKAGPDEKPNFSTIPSQF</sequence>
<evidence type="ECO:0000313" key="3">
    <source>
        <dbReference type="EMBL" id="GBM82194.1"/>
    </source>
</evidence>
<dbReference type="AlphaFoldDB" id="A0A4Y2IX72"/>
<keyword evidence="1" id="KW-0472">Membrane</keyword>
<keyword evidence="4" id="KW-1185">Reference proteome</keyword>
<proteinExistence type="predicted"/>
<comment type="caution">
    <text evidence="3">The sequence shown here is derived from an EMBL/GenBank/DDBJ whole genome shotgun (WGS) entry which is preliminary data.</text>
</comment>
<protein>
    <submittedName>
        <fullName evidence="3">Uncharacterized protein</fullName>
    </submittedName>
</protein>
<dbReference type="Proteomes" id="UP000499080">
    <property type="component" value="Unassembled WGS sequence"/>
</dbReference>